<gene>
    <name evidence="12" type="ORF">GCM10011369_13220</name>
</gene>
<comment type="function">
    <text evidence="2">Catalyzes the hydrolysis of 5-hydroxyisourate (HIU) to 2-oxo-4-hydroxy-4-carboxy-5-ureidoimidazoline (OHCU).</text>
</comment>
<evidence type="ECO:0000256" key="7">
    <source>
        <dbReference type="ARBA" id="ARBA00022631"/>
    </source>
</evidence>
<evidence type="ECO:0000256" key="6">
    <source>
        <dbReference type="ARBA" id="ARBA00017539"/>
    </source>
</evidence>
<dbReference type="OrthoDB" id="9792386at2"/>
<comment type="subunit">
    <text evidence="4 10">Homotetramer.</text>
</comment>
<dbReference type="InterPro" id="IPR000895">
    <property type="entry name" value="Transthyretin/HIU_hydrolase"/>
</dbReference>
<feature type="domain" description="Transthyretin/hydroxyisourate hydrolase" evidence="11">
    <location>
        <begin position="6"/>
        <end position="111"/>
    </location>
</feature>
<dbReference type="NCBIfam" id="TIGR02962">
    <property type="entry name" value="hdxy_isourate"/>
    <property type="match status" value="1"/>
</dbReference>
<dbReference type="PROSITE" id="PS00768">
    <property type="entry name" value="TRANSTHYRETIN_1"/>
    <property type="match status" value="1"/>
</dbReference>
<comment type="caution">
    <text evidence="12">The sequence shown here is derived from an EMBL/GenBank/DDBJ whole genome shotgun (WGS) entry which is preliminary data.</text>
</comment>
<comment type="catalytic activity">
    <reaction evidence="1 10">
        <text>5-hydroxyisourate + H2O = 5-hydroxy-2-oxo-4-ureido-2,5-dihydro-1H-imidazole-5-carboxylate + H(+)</text>
        <dbReference type="Rhea" id="RHEA:23736"/>
        <dbReference type="ChEBI" id="CHEBI:15377"/>
        <dbReference type="ChEBI" id="CHEBI:15378"/>
        <dbReference type="ChEBI" id="CHEBI:18072"/>
        <dbReference type="ChEBI" id="CHEBI:58639"/>
        <dbReference type="EC" id="3.5.2.17"/>
    </reaction>
</comment>
<comment type="similarity">
    <text evidence="3 10">Belongs to the transthyretin family. 5-hydroxyisourate hydrolase subfamily.</text>
</comment>
<evidence type="ECO:0000256" key="8">
    <source>
        <dbReference type="ARBA" id="ARBA00022801"/>
    </source>
</evidence>
<feature type="binding site" evidence="9">
    <location>
        <position position="45"/>
    </location>
    <ligand>
        <name>substrate</name>
    </ligand>
</feature>
<keyword evidence="8 10" id="KW-0378">Hydrolase</keyword>
<name>A0A8J2U3U8_9GAMM</name>
<dbReference type="EC" id="3.5.2.17" evidence="5 10"/>
<dbReference type="InterPro" id="IPR036817">
    <property type="entry name" value="Transthyretin/HIU_hydrolase_sf"/>
</dbReference>
<evidence type="ECO:0000256" key="3">
    <source>
        <dbReference type="ARBA" id="ARBA00009850"/>
    </source>
</evidence>
<dbReference type="InterPro" id="IPR014306">
    <property type="entry name" value="Hydroxyisourate_hydrolase"/>
</dbReference>
<sequence>MSKSAITTHILDTEKGCPASGVEVRLFINDAAEPIAVAATDQDGRIINWPQSFSLTAGEYRLCFALAPWFEQQQRQSFYPSATIHFVITDTGSHYHVPLLLSGHGYSTYRGS</sequence>
<evidence type="ECO:0000256" key="4">
    <source>
        <dbReference type="ARBA" id="ARBA00011881"/>
    </source>
</evidence>
<feature type="binding site" evidence="9">
    <location>
        <position position="9"/>
    </location>
    <ligand>
        <name>substrate</name>
    </ligand>
</feature>
<evidence type="ECO:0000256" key="9">
    <source>
        <dbReference type="PIRSR" id="PIRSR600895-51"/>
    </source>
</evidence>
<dbReference type="Gene3D" id="2.60.40.180">
    <property type="entry name" value="Transthyretin/hydroxyisourate hydrolase domain"/>
    <property type="match status" value="1"/>
</dbReference>
<evidence type="ECO:0000256" key="5">
    <source>
        <dbReference type="ARBA" id="ARBA00012609"/>
    </source>
</evidence>
<dbReference type="AlphaFoldDB" id="A0A8J2U3U8"/>
<dbReference type="Pfam" id="PF00576">
    <property type="entry name" value="Transthyretin"/>
    <property type="match status" value="1"/>
</dbReference>
<evidence type="ECO:0000313" key="13">
    <source>
        <dbReference type="Proteomes" id="UP000619743"/>
    </source>
</evidence>
<dbReference type="PRINTS" id="PR00189">
    <property type="entry name" value="TRNSTHYRETIN"/>
</dbReference>
<dbReference type="InterPro" id="IPR023418">
    <property type="entry name" value="Thyroxine_BS"/>
</dbReference>
<evidence type="ECO:0000256" key="1">
    <source>
        <dbReference type="ARBA" id="ARBA00001043"/>
    </source>
</evidence>
<proteinExistence type="inferred from homology"/>
<feature type="binding site" evidence="9">
    <location>
        <position position="109"/>
    </location>
    <ligand>
        <name>substrate</name>
    </ligand>
</feature>
<accession>A0A8J2U3U8</accession>
<dbReference type="GO" id="GO:0033971">
    <property type="term" value="F:hydroxyisourate hydrolase activity"/>
    <property type="evidence" value="ECO:0007669"/>
    <property type="project" value="UniProtKB-EC"/>
</dbReference>
<dbReference type="Proteomes" id="UP000619743">
    <property type="component" value="Unassembled WGS sequence"/>
</dbReference>
<evidence type="ECO:0000313" key="12">
    <source>
        <dbReference type="EMBL" id="GGA72830.1"/>
    </source>
</evidence>
<dbReference type="PANTHER" id="PTHR10395">
    <property type="entry name" value="URICASE AND TRANSTHYRETIN-RELATED"/>
    <property type="match status" value="1"/>
</dbReference>
<dbReference type="CDD" id="cd05822">
    <property type="entry name" value="TLP_HIUase"/>
    <property type="match status" value="1"/>
</dbReference>
<evidence type="ECO:0000259" key="11">
    <source>
        <dbReference type="Pfam" id="PF00576"/>
    </source>
</evidence>
<protein>
    <recommendedName>
        <fullName evidence="6 10">5-hydroxyisourate hydrolase</fullName>
        <shortName evidence="10">HIU hydrolase</shortName>
        <shortName evidence="10">HIUHase</shortName>
        <ecNumber evidence="5 10">3.5.2.17</ecNumber>
    </recommendedName>
</protein>
<evidence type="ECO:0000256" key="10">
    <source>
        <dbReference type="RuleBase" id="RU361270"/>
    </source>
</evidence>
<reference evidence="13" key="1">
    <citation type="journal article" date="2019" name="Int. J. Syst. Evol. Microbiol.">
        <title>The Global Catalogue of Microorganisms (GCM) 10K type strain sequencing project: providing services to taxonomists for standard genome sequencing and annotation.</title>
        <authorList>
            <consortium name="The Broad Institute Genomics Platform"/>
            <consortium name="The Broad Institute Genome Sequencing Center for Infectious Disease"/>
            <person name="Wu L."/>
            <person name="Ma J."/>
        </authorList>
    </citation>
    <scope>NUCLEOTIDE SEQUENCE [LARGE SCALE GENOMIC DNA]</scope>
    <source>
        <strain evidence="13">CGMCC 1.10130</strain>
    </source>
</reference>
<dbReference type="GO" id="GO:0006144">
    <property type="term" value="P:purine nucleobase metabolic process"/>
    <property type="evidence" value="ECO:0007669"/>
    <property type="project" value="UniProtKB-KW"/>
</dbReference>
<dbReference type="InterPro" id="IPR023416">
    <property type="entry name" value="Transthyretin/HIU_hydrolase_d"/>
</dbReference>
<keyword evidence="7 10" id="KW-0659">Purine metabolism</keyword>
<dbReference type="SUPFAM" id="SSF49472">
    <property type="entry name" value="Transthyretin (synonym: prealbumin)"/>
    <property type="match status" value="1"/>
</dbReference>
<organism evidence="12 13">
    <name type="scientific">Neiella marina</name>
    <dbReference type="NCBI Taxonomy" id="508461"/>
    <lineage>
        <taxon>Bacteria</taxon>
        <taxon>Pseudomonadati</taxon>
        <taxon>Pseudomonadota</taxon>
        <taxon>Gammaproteobacteria</taxon>
        <taxon>Alteromonadales</taxon>
        <taxon>Echinimonadaceae</taxon>
        <taxon>Neiella</taxon>
    </lineage>
</organism>
<evidence type="ECO:0000256" key="2">
    <source>
        <dbReference type="ARBA" id="ARBA00002704"/>
    </source>
</evidence>
<dbReference type="EMBL" id="BMDX01000005">
    <property type="protein sequence ID" value="GGA72830.1"/>
    <property type="molecule type" value="Genomic_DNA"/>
</dbReference>
<keyword evidence="13" id="KW-1185">Reference proteome</keyword>
<dbReference type="RefSeq" id="WP_087505313.1">
    <property type="nucleotide sequence ID" value="NZ_BMDX01000005.1"/>
</dbReference>
<dbReference type="PANTHER" id="PTHR10395:SF7">
    <property type="entry name" value="5-HYDROXYISOURATE HYDROLASE"/>
    <property type="match status" value="1"/>
</dbReference>